<organism evidence="1 2">
    <name type="scientific">Trichinella murrelli</name>
    <dbReference type="NCBI Taxonomy" id="144512"/>
    <lineage>
        <taxon>Eukaryota</taxon>
        <taxon>Metazoa</taxon>
        <taxon>Ecdysozoa</taxon>
        <taxon>Nematoda</taxon>
        <taxon>Enoplea</taxon>
        <taxon>Dorylaimia</taxon>
        <taxon>Trichinellida</taxon>
        <taxon>Trichinellidae</taxon>
        <taxon>Trichinella</taxon>
    </lineage>
</organism>
<dbReference type="Proteomes" id="UP000055048">
    <property type="component" value="Unassembled WGS sequence"/>
</dbReference>
<sequence length="70" mass="8464">MPFLLTKLKRTFHRHFFPHDILKDMSFCKTADDSMISYQTASCNKKQFNLLNLQILTYFMRKTFRLLTLN</sequence>
<proteinExistence type="predicted"/>
<accession>A0A0V0TWR2</accession>
<evidence type="ECO:0000313" key="2">
    <source>
        <dbReference type="Proteomes" id="UP000055048"/>
    </source>
</evidence>
<gene>
    <name evidence="1" type="ORF">T05_7957</name>
</gene>
<dbReference type="AlphaFoldDB" id="A0A0V0TWR2"/>
<evidence type="ECO:0000313" key="1">
    <source>
        <dbReference type="EMBL" id="KRX43476.1"/>
    </source>
</evidence>
<name>A0A0V0TWR2_9BILA</name>
<dbReference type="EMBL" id="JYDJ01000118">
    <property type="protein sequence ID" value="KRX43476.1"/>
    <property type="molecule type" value="Genomic_DNA"/>
</dbReference>
<reference evidence="1 2" key="1">
    <citation type="submission" date="2015-01" db="EMBL/GenBank/DDBJ databases">
        <title>Evolution of Trichinella species and genotypes.</title>
        <authorList>
            <person name="Korhonen P.K."/>
            <person name="Edoardo P."/>
            <person name="Giuseppe L.R."/>
            <person name="Gasser R.B."/>
        </authorList>
    </citation>
    <scope>NUCLEOTIDE SEQUENCE [LARGE SCALE GENOMIC DNA]</scope>
    <source>
        <strain evidence="1">ISS417</strain>
    </source>
</reference>
<protein>
    <submittedName>
        <fullName evidence="1">Uncharacterized protein</fullName>
    </submittedName>
</protein>
<comment type="caution">
    <text evidence="1">The sequence shown here is derived from an EMBL/GenBank/DDBJ whole genome shotgun (WGS) entry which is preliminary data.</text>
</comment>
<keyword evidence="2" id="KW-1185">Reference proteome</keyword>
<dbReference type="OrthoDB" id="10551516at2759"/>